<feature type="chain" id="PRO_5026825561" evidence="1">
    <location>
        <begin position="20"/>
        <end position="107"/>
    </location>
</feature>
<dbReference type="Pfam" id="PF04205">
    <property type="entry name" value="FMN_bind"/>
    <property type="match status" value="1"/>
</dbReference>
<dbReference type="EMBL" id="WSRP01000004">
    <property type="protein sequence ID" value="MVX56009.1"/>
    <property type="molecule type" value="Genomic_DNA"/>
</dbReference>
<sequence>MRKSLCAAALLCFAASASAAYKDGTYVGVGNGKGGRTKVSVVVKDGKISDVKILRHSDTDAIMAGPAAELPAAMVKNNTPDVADVGGATESSHGIKQAVKDALSKAQ</sequence>
<gene>
    <name evidence="3" type="ORF">E5987_02145</name>
</gene>
<dbReference type="GO" id="GO:0010181">
    <property type="term" value="F:FMN binding"/>
    <property type="evidence" value="ECO:0007669"/>
    <property type="project" value="InterPro"/>
</dbReference>
<evidence type="ECO:0000256" key="1">
    <source>
        <dbReference type="SAM" id="SignalP"/>
    </source>
</evidence>
<keyword evidence="4" id="KW-1185">Reference proteome</keyword>
<evidence type="ECO:0000313" key="3">
    <source>
        <dbReference type="EMBL" id="MVX56009.1"/>
    </source>
</evidence>
<dbReference type="OrthoDB" id="9156445at2"/>
<evidence type="ECO:0000313" key="4">
    <source>
        <dbReference type="Proteomes" id="UP000472580"/>
    </source>
</evidence>
<dbReference type="Proteomes" id="UP000472580">
    <property type="component" value="Unassembled WGS sequence"/>
</dbReference>
<reference evidence="3 4" key="1">
    <citation type="submission" date="2019-12" db="EMBL/GenBank/DDBJ databases">
        <title>Microbes associate with the intestines of laboratory mice.</title>
        <authorList>
            <person name="Navarre W."/>
            <person name="Wong E."/>
        </authorList>
    </citation>
    <scope>NUCLEOTIDE SEQUENCE [LARGE SCALE GENOMIC DNA]</scope>
    <source>
        <strain evidence="3 4">NM82_D38</strain>
    </source>
</reference>
<feature type="signal peptide" evidence="1">
    <location>
        <begin position="1"/>
        <end position="19"/>
    </location>
</feature>
<proteinExistence type="predicted"/>
<name>A0A6L6YGV8_9BURK</name>
<organism evidence="3 4">
    <name type="scientific">Parasutterella muris</name>
    <dbReference type="NCBI Taxonomy" id="2565572"/>
    <lineage>
        <taxon>Bacteria</taxon>
        <taxon>Pseudomonadati</taxon>
        <taxon>Pseudomonadota</taxon>
        <taxon>Betaproteobacteria</taxon>
        <taxon>Burkholderiales</taxon>
        <taxon>Sutterellaceae</taxon>
        <taxon>Parasutterella</taxon>
    </lineage>
</organism>
<dbReference type="InterPro" id="IPR007329">
    <property type="entry name" value="FMN-bd"/>
</dbReference>
<dbReference type="Gene3D" id="3.90.1010.20">
    <property type="match status" value="1"/>
</dbReference>
<dbReference type="SMART" id="SM00900">
    <property type="entry name" value="FMN_bind"/>
    <property type="match status" value="1"/>
</dbReference>
<comment type="caution">
    <text evidence="3">The sequence shown here is derived from an EMBL/GenBank/DDBJ whole genome shotgun (WGS) entry which is preliminary data.</text>
</comment>
<feature type="domain" description="FMN-binding" evidence="2">
    <location>
        <begin position="32"/>
        <end position="106"/>
    </location>
</feature>
<evidence type="ECO:0000259" key="2">
    <source>
        <dbReference type="SMART" id="SM00900"/>
    </source>
</evidence>
<dbReference type="AlphaFoldDB" id="A0A6L6YGV8"/>
<dbReference type="RefSeq" id="WP_160334445.1">
    <property type="nucleotide sequence ID" value="NZ_CALPCR010000005.1"/>
</dbReference>
<protein>
    <submittedName>
        <fullName evidence="3">FMN-binding protein</fullName>
    </submittedName>
</protein>
<accession>A0A6L6YGV8</accession>
<keyword evidence="1" id="KW-0732">Signal</keyword>
<dbReference type="GO" id="GO:0016020">
    <property type="term" value="C:membrane"/>
    <property type="evidence" value="ECO:0007669"/>
    <property type="project" value="InterPro"/>
</dbReference>